<dbReference type="Gene3D" id="1.25.40.10">
    <property type="entry name" value="Tetratricopeptide repeat domain"/>
    <property type="match status" value="1"/>
</dbReference>
<evidence type="ECO:0000313" key="2">
    <source>
        <dbReference type="Proteomes" id="UP000186277"/>
    </source>
</evidence>
<name>A0A1Q5U0G8_9GAMM</name>
<reference evidence="1 2" key="1">
    <citation type="submission" date="2016-09" db="EMBL/GenBank/DDBJ databases">
        <title>Xenorhabdus thuongxuanensis sp. nov. and Xenorhabdus eapokensis sp. nov., isolated from Steinernema species.</title>
        <authorList>
            <person name="Kaempfer P."/>
            <person name="Tobias N.J."/>
            <person name="Phan Ke L."/>
            <person name="Bode H.B."/>
            <person name="Glaeser S.P."/>
        </authorList>
    </citation>
    <scope>NUCLEOTIDE SEQUENCE [LARGE SCALE GENOMIC DNA]</scope>
    <source>
        <strain evidence="1 2">30TX1</strain>
    </source>
</reference>
<dbReference type="PANTHER" id="PTHR43628">
    <property type="entry name" value="ACTIVATOR OF C KINASE PROTEIN 1-RELATED"/>
    <property type="match status" value="1"/>
</dbReference>
<dbReference type="AlphaFoldDB" id="A0A1Q5U0G8"/>
<comment type="caution">
    <text evidence="1">The sequence shown here is derived from an EMBL/GenBank/DDBJ whole genome shotgun (WGS) entry which is preliminary data.</text>
</comment>
<dbReference type="SMART" id="SM00671">
    <property type="entry name" value="SEL1"/>
    <property type="match status" value="3"/>
</dbReference>
<dbReference type="Pfam" id="PF08238">
    <property type="entry name" value="Sel1"/>
    <property type="match status" value="3"/>
</dbReference>
<evidence type="ECO:0000313" key="1">
    <source>
        <dbReference type="EMBL" id="OKP05975.1"/>
    </source>
</evidence>
<dbReference type="InterPro" id="IPR006597">
    <property type="entry name" value="Sel1-like"/>
</dbReference>
<dbReference type="OrthoDB" id="6114904at2"/>
<organism evidence="1 2">
    <name type="scientific">Xenorhabdus thuongxuanensis</name>
    <dbReference type="NCBI Taxonomy" id="1873484"/>
    <lineage>
        <taxon>Bacteria</taxon>
        <taxon>Pseudomonadati</taxon>
        <taxon>Pseudomonadota</taxon>
        <taxon>Gammaproteobacteria</taxon>
        <taxon>Enterobacterales</taxon>
        <taxon>Morganellaceae</taxon>
        <taxon>Xenorhabdus</taxon>
    </lineage>
</organism>
<dbReference type="InterPro" id="IPR052945">
    <property type="entry name" value="Mitotic_Regulator"/>
</dbReference>
<sequence>MKRTFSILVFSITILLSACTSDKDHLTLNEDDLLNFAIKLEEKGNYKNAFKYYLLAAKKGNSTALNNIGFFYEFGQGVNKDYSKALKYYNKSIRIDNNSTALHNLSRLYLLGLGVKKDRKKALFFLNKSAELGNKHALNDVYWLTHPKSGS</sequence>
<dbReference type="EMBL" id="MKGR01000016">
    <property type="protein sequence ID" value="OKP05975.1"/>
    <property type="molecule type" value="Genomic_DNA"/>
</dbReference>
<accession>A0A1Q5U0G8</accession>
<protein>
    <submittedName>
        <fullName evidence="1">TPR repeat protein</fullName>
    </submittedName>
</protein>
<dbReference type="Proteomes" id="UP000186277">
    <property type="component" value="Unassembled WGS sequence"/>
</dbReference>
<dbReference type="InterPro" id="IPR011990">
    <property type="entry name" value="TPR-like_helical_dom_sf"/>
</dbReference>
<dbReference type="RefSeq" id="WP_074020362.1">
    <property type="nucleotide sequence ID" value="NZ_CAWMWP010000039.1"/>
</dbReference>
<gene>
    <name evidence="1" type="ORF">Xentx_02302</name>
</gene>
<dbReference type="SUPFAM" id="SSF81901">
    <property type="entry name" value="HCP-like"/>
    <property type="match status" value="1"/>
</dbReference>
<keyword evidence="2" id="KW-1185">Reference proteome</keyword>
<dbReference type="PROSITE" id="PS51257">
    <property type="entry name" value="PROKAR_LIPOPROTEIN"/>
    <property type="match status" value="1"/>
</dbReference>
<dbReference type="PANTHER" id="PTHR43628:SF1">
    <property type="entry name" value="CHITIN SYNTHASE REGULATORY FACTOR 2-RELATED"/>
    <property type="match status" value="1"/>
</dbReference>
<proteinExistence type="predicted"/>